<name>A0A1X7AMY8_9GAMM</name>
<dbReference type="PROSITE" id="PS50280">
    <property type="entry name" value="SET"/>
    <property type="match status" value="1"/>
</dbReference>
<accession>A0A1X7AMY8</accession>
<dbReference type="SUPFAM" id="SSF82199">
    <property type="entry name" value="SET domain"/>
    <property type="match status" value="1"/>
</dbReference>
<feature type="region of interest" description="Disordered" evidence="1">
    <location>
        <begin position="47"/>
        <end position="152"/>
    </location>
</feature>
<feature type="compositionally biased region" description="Low complexity" evidence="1">
    <location>
        <begin position="47"/>
        <end position="60"/>
    </location>
</feature>
<sequence>MAVNNTGIHKGFQRSDYVGSNRLALQMLAKSQQSLWQPSPDTYSLSTATFSSDSDSTRSLYQRSCTPVDSMSEDEGPIISRKRSAACRRLLSSDSEESDLETSPEPPPARKKKKLVKRPKTTQSKSHPQAFSKRRSSPQNTSTLRLLRQRARKEARALGDGIKVGPSTLPNAGNGLFTTRAFRKGEFITWYHGERILLGSTDKVSRFKDERNPTVWGHRATVVKNWLVIDGIKSPNVPGTDRVGGGSFMNDGISVFCPPNTELVPMEVEHNPPLENEHDLLVRATQTIPAGEECFLKYPDRQWLRFKDDAPEAYARLLEGQQTNASWITQQVHWCRFTDNWQPLEQALARTPVPAWPELKTPHTHWHESLIRYGLFRAGIMSAVILQRHVLDLLNPASDWYFLAVAGYGSRLTMSEKEMVSEWNRDHKDGHPITPIPVPRNGVFQTDSWTTANLRILFATAGQRECDFEGSRLMLTIHGLDPSDPMYDELLLQYIVRGLPVSAEHAQTIDFSQPRGTEMKSRMLTALRNNRIAVPSSLLNSSSSESEGESEPSQWNVPQLHAYLRKHGWQVVESLGNKGTSIWFQLDQAALKGESDTYSTLFLKTCRSKACNFQSMARASKTCRTTDGIRFVPVPGANYPEDQPCNRAALLFQYIHRVGAIDCQEVYQQANQETLHGVLEIMQPDYHNPQWPTMARDLLALVTCDIKSVKSFGKKLHRHEQHIPDDLFDLTNEKRKDILQPEGRRLARQLKQLPDLTTALAKQ</sequence>
<organism evidence="3 4">
    <name type="scientific">Parendozoicomonas haliclonae</name>
    <dbReference type="NCBI Taxonomy" id="1960125"/>
    <lineage>
        <taxon>Bacteria</taxon>
        <taxon>Pseudomonadati</taxon>
        <taxon>Pseudomonadota</taxon>
        <taxon>Gammaproteobacteria</taxon>
        <taxon>Oceanospirillales</taxon>
        <taxon>Endozoicomonadaceae</taxon>
        <taxon>Parendozoicomonas</taxon>
    </lineage>
</organism>
<reference evidence="3 4" key="1">
    <citation type="submission" date="2017-03" db="EMBL/GenBank/DDBJ databases">
        <authorList>
            <person name="Afonso C.L."/>
            <person name="Miller P.J."/>
            <person name="Scott M.A."/>
            <person name="Spackman E."/>
            <person name="Goraichik I."/>
            <person name="Dimitrov K.M."/>
            <person name="Suarez D.L."/>
            <person name="Swayne D.E."/>
        </authorList>
    </citation>
    <scope>NUCLEOTIDE SEQUENCE [LARGE SCALE GENOMIC DNA]</scope>
    <source>
        <strain evidence="3">SB41UT1</strain>
    </source>
</reference>
<dbReference type="InterPro" id="IPR046341">
    <property type="entry name" value="SET_dom_sf"/>
</dbReference>
<dbReference type="InterPro" id="IPR001214">
    <property type="entry name" value="SET_dom"/>
</dbReference>
<feature type="compositionally biased region" description="Basic residues" evidence="1">
    <location>
        <begin position="109"/>
        <end position="120"/>
    </location>
</feature>
<dbReference type="Gene3D" id="2.170.270.10">
    <property type="entry name" value="SET domain"/>
    <property type="match status" value="1"/>
</dbReference>
<dbReference type="SMART" id="SM00317">
    <property type="entry name" value="SET"/>
    <property type="match status" value="1"/>
</dbReference>
<evidence type="ECO:0000259" key="2">
    <source>
        <dbReference type="PROSITE" id="PS50280"/>
    </source>
</evidence>
<gene>
    <name evidence="3" type="ORF">EHSB41UT_03247</name>
</gene>
<evidence type="ECO:0000313" key="4">
    <source>
        <dbReference type="Proteomes" id="UP000196573"/>
    </source>
</evidence>
<protein>
    <recommendedName>
        <fullName evidence="2">SET domain-containing protein</fullName>
    </recommendedName>
</protein>
<dbReference type="EMBL" id="FWPT01000007">
    <property type="protein sequence ID" value="SMA49415.1"/>
    <property type="molecule type" value="Genomic_DNA"/>
</dbReference>
<dbReference type="OrthoDB" id="6194884at2"/>
<feature type="domain" description="SET" evidence="2">
    <location>
        <begin position="160"/>
        <end position="299"/>
    </location>
</feature>
<keyword evidence="4" id="KW-1185">Reference proteome</keyword>
<dbReference type="Proteomes" id="UP000196573">
    <property type="component" value="Unassembled WGS sequence"/>
</dbReference>
<proteinExistence type="predicted"/>
<dbReference type="Pfam" id="PF00856">
    <property type="entry name" value="SET"/>
    <property type="match status" value="1"/>
</dbReference>
<dbReference type="AlphaFoldDB" id="A0A1X7AMY8"/>
<evidence type="ECO:0000256" key="1">
    <source>
        <dbReference type="SAM" id="MobiDB-lite"/>
    </source>
</evidence>
<dbReference type="RefSeq" id="WP_087111736.1">
    <property type="nucleotide sequence ID" value="NZ_CBCSCN010000007.1"/>
</dbReference>
<evidence type="ECO:0000313" key="3">
    <source>
        <dbReference type="EMBL" id="SMA49415.1"/>
    </source>
</evidence>